<evidence type="ECO:0000256" key="6">
    <source>
        <dbReference type="ARBA" id="ARBA00023065"/>
    </source>
</evidence>
<feature type="transmembrane region" description="Helical" evidence="10">
    <location>
        <begin position="62"/>
        <end position="87"/>
    </location>
</feature>
<evidence type="ECO:0000256" key="1">
    <source>
        <dbReference type="ARBA" id="ARBA00004141"/>
    </source>
</evidence>
<keyword evidence="3" id="KW-1003">Cell membrane</keyword>
<dbReference type="Pfam" id="PF01741">
    <property type="entry name" value="MscL"/>
    <property type="match status" value="1"/>
</dbReference>
<evidence type="ECO:0000256" key="4">
    <source>
        <dbReference type="ARBA" id="ARBA00022692"/>
    </source>
</evidence>
<comment type="subcellular location">
    <subcellularLocation>
        <location evidence="1">Membrane</location>
        <topology evidence="1">Multi-pass membrane protein</topology>
    </subcellularLocation>
</comment>
<dbReference type="InterPro" id="IPR036019">
    <property type="entry name" value="MscL_channel"/>
</dbReference>
<keyword evidence="5 10" id="KW-1133">Transmembrane helix</keyword>
<feature type="transmembrane region" description="Helical" evidence="10">
    <location>
        <begin position="21"/>
        <end position="42"/>
    </location>
</feature>
<dbReference type="InterPro" id="IPR001185">
    <property type="entry name" value="MS_channel"/>
</dbReference>
<sequence>MEDNVKGFKNFIMRGSLIDTAVAFIIGAAFGAVVTSFTQIVLDLLGKLGGTPNFSSWAPGGVHVGTFLTALISFLILAAVVYFAIVVPINKMRELRHPDAEKTQTEAEILTEIRDLLARNEAQGIERVNDLAASNSPSLEGRTQARRSSDG</sequence>
<organism evidence="11">
    <name type="scientific">Propionibacterium freudenreichii subsp. freudenreichii</name>
    <dbReference type="NCBI Taxonomy" id="66712"/>
    <lineage>
        <taxon>Bacteria</taxon>
        <taxon>Bacillati</taxon>
        <taxon>Actinomycetota</taxon>
        <taxon>Actinomycetes</taxon>
        <taxon>Propionibacteriales</taxon>
        <taxon>Propionibacteriaceae</taxon>
        <taxon>Propionibacterium</taxon>
    </lineage>
</organism>
<dbReference type="PANTHER" id="PTHR30266">
    <property type="entry name" value="MECHANOSENSITIVE CHANNEL MSCL"/>
    <property type="match status" value="1"/>
</dbReference>
<evidence type="ECO:0000256" key="2">
    <source>
        <dbReference type="ARBA" id="ARBA00022448"/>
    </source>
</evidence>
<name>A0A068VSN5_PROFF</name>
<dbReference type="SUPFAM" id="SSF81330">
    <property type="entry name" value="Gated mechanosensitive channel"/>
    <property type="match status" value="1"/>
</dbReference>
<evidence type="ECO:0000256" key="3">
    <source>
        <dbReference type="ARBA" id="ARBA00022475"/>
    </source>
</evidence>
<dbReference type="AlphaFoldDB" id="A0A068VSN5"/>
<dbReference type="InterPro" id="IPR037673">
    <property type="entry name" value="MSC/AndL"/>
</dbReference>
<protein>
    <submittedName>
        <fullName evidence="11">Large conductance mechanosensitive channel</fullName>
    </submittedName>
</protein>
<gene>
    <name evidence="11" type="primary">mscL</name>
    <name evidence="11" type="ORF">PFCIRM138_00695</name>
</gene>
<evidence type="ECO:0000256" key="5">
    <source>
        <dbReference type="ARBA" id="ARBA00022989"/>
    </source>
</evidence>
<feature type="region of interest" description="Disordered" evidence="9">
    <location>
        <begin position="132"/>
        <end position="151"/>
    </location>
</feature>
<keyword evidence="6" id="KW-0406">Ion transport</keyword>
<dbReference type="PRINTS" id="PR01264">
    <property type="entry name" value="MECHCHANNEL"/>
</dbReference>
<keyword evidence="2" id="KW-0813">Transport</keyword>
<proteinExistence type="predicted"/>
<dbReference type="PANTHER" id="PTHR30266:SF2">
    <property type="entry name" value="LARGE-CONDUCTANCE MECHANOSENSITIVE CHANNEL"/>
    <property type="match status" value="1"/>
</dbReference>
<dbReference type="GO" id="GO:0008381">
    <property type="term" value="F:mechanosensitive monoatomic ion channel activity"/>
    <property type="evidence" value="ECO:0007669"/>
    <property type="project" value="InterPro"/>
</dbReference>
<keyword evidence="4 10" id="KW-0812">Transmembrane</keyword>
<keyword evidence="8" id="KW-0407">Ion channel</keyword>
<dbReference type="EMBL" id="LM676434">
    <property type="protein sequence ID" value="CEP27283.1"/>
    <property type="molecule type" value="Genomic_DNA"/>
</dbReference>
<dbReference type="GO" id="GO:0016020">
    <property type="term" value="C:membrane"/>
    <property type="evidence" value="ECO:0007669"/>
    <property type="project" value="UniProtKB-SubCell"/>
</dbReference>
<dbReference type="NCBIfam" id="TIGR00220">
    <property type="entry name" value="mscL"/>
    <property type="match status" value="1"/>
</dbReference>
<evidence type="ECO:0000256" key="8">
    <source>
        <dbReference type="ARBA" id="ARBA00023303"/>
    </source>
</evidence>
<evidence type="ECO:0000256" key="7">
    <source>
        <dbReference type="ARBA" id="ARBA00023136"/>
    </source>
</evidence>
<reference evidence="11" key="1">
    <citation type="submission" date="2014-08" db="EMBL/GenBank/DDBJ databases">
        <authorList>
            <person name="Falentin Helene"/>
        </authorList>
    </citation>
    <scope>NUCLEOTIDE SEQUENCE</scope>
</reference>
<evidence type="ECO:0000313" key="11">
    <source>
        <dbReference type="EMBL" id="CEP27283.1"/>
    </source>
</evidence>
<dbReference type="Gene3D" id="1.10.1200.120">
    <property type="entry name" value="Large-conductance mechanosensitive channel, MscL, domain 1"/>
    <property type="match status" value="1"/>
</dbReference>
<accession>A0A068VSN5</accession>
<evidence type="ECO:0000256" key="10">
    <source>
        <dbReference type="SAM" id="Phobius"/>
    </source>
</evidence>
<evidence type="ECO:0000256" key="9">
    <source>
        <dbReference type="SAM" id="MobiDB-lite"/>
    </source>
</evidence>
<keyword evidence="7 10" id="KW-0472">Membrane</keyword>